<dbReference type="Gene3D" id="1.20.120.530">
    <property type="entry name" value="GntR ligand-binding domain-like"/>
    <property type="match status" value="1"/>
</dbReference>
<dbReference type="AlphaFoldDB" id="A0A0M5MC71"/>
<keyword evidence="1" id="KW-0805">Transcription regulation</keyword>
<dbReference type="OrthoDB" id="2592645at2"/>
<dbReference type="CDD" id="cd07377">
    <property type="entry name" value="WHTH_GntR"/>
    <property type="match status" value="1"/>
</dbReference>
<dbReference type="Gene3D" id="1.10.10.10">
    <property type="entry name" value="Winged helix-like DNA-binding domain superfamily/Winged helix DNA-binding domain"/>
    <property type="match status" value="1"/>
</dbReference>
<evidence type="ECO:0000313" key="5">
    <source>
        <dbReference type="Proteomes" id="UP000063147"/>
    </source>
</evidence>
<dbReference type="SUPFAM" id="SSF46785">
    <property type="entry name" value="Winged helix' DNA-binding domain"/>
    <property type="match status" value="1"/>
</dbReference>
<organism evidence="4">
    <name type="scientific">Fusobacterium animalis</name>
    <dbReference type="NCBI Taxonomy" id="76859"/>
    <lineage>
        <taxon>Bacteria</taxon>
        <taxon>Fusobacteriati</taxon>
        <taxon>Fusobacteriota</taxon>
        <taxon>Fusobacteriia</taxon>
        <taxon>Fusobacteriales</taxon>
        <taxon>Fusobacteriaceae</taxon>
        <taxon>Fusobacterium</taxon>
    </lineage>
</organism>
<dbReference type="InterPro" id="IPR008920">
    <property type="entry name" value="TF_FadR/GntR_C"/>
</dbReference>
<dbReference type="InterPro" id="IPR011711">
    <property type="entry name" value="GntR_C"/>
</dbReference>
<dbReference type="SUPFAM" id="SSF48008">
    <property type="entry name" value="GntR ligand-binding domain-like"/>
    <property type="match status" value="1"/>
</dbReference>
<evidence type="ECO:0000256" key="2">
    <source>
        <dbReference type="ARBA" id="ARBA00023125"/>
    </source>
</evidence>
<proteinExistence type="predicted"/>
<dbReference type="PANTHER" id="PTHR43537">
    <property type="entry name" value="TRANSCRIPTIONAL REGULATOR, GNTR FAMILY"/>
    <property type="match status" value="1"/>
</dbReference>
<evidence type="ECO:0000256" key="1">
    <source>
        <dbReference type="ARBA" id="ARBA00023015"/>
    </source>
</evidence>
<dbReference type="Pfam" id="PF07729">
    <property type="entry name" value="FCD"/>
    <property type="match status" value="1"/>
</dbReference>
<dbReference type="PROSITE" id="PS50949">
    <property type="entry name" value="HTH_GNTR"/>
    <property type="match status" value="1"/>
</dbReference>
<dbReference type="InterPro" id="IPR000524">
    <property type="entry name" value="Tscrpt_reg_HTH_GntR"/>
</dbReference>
<keyword evidence="3" id="KW-0804">Transcription</keyword>
<reference evidence="4 5" key="1">
    <citation type="submission" date="2015-09" db="EMBL/GenBank/DDBJ databases">
        <authorList>
            <person name="Jackson K.R."/>
            <person name="Lunt B.L."/>
            <person name="Fisher J.N.B."/>
            <person name="Gardner A.V."/>
            <person name="Bailey M.E."/>
            <person name="Deus L.M."/>
            <person name="Earl A.S."/>
            <person name="Gibby P.D."/>
            <person name="Hartmann K.A."/>
            <person name="Liu J.E."/>
            <person name="Manci A.M."/>
            <person name="Nielsen D.A."/>
            <person name="Solomon M.B."/>
            <person name="Breakwell D.P."/>
            <person name="Burnett S.H."/>
            <person name="Grose J.H."/>
        </authorList>
    </citation>
    <scope>NUCLEOTIDE SEQUENCE [LARGE SCALE GENOMIC DNA]</scope>
    <source>
        <strain evidence="4 5">KCOM 1279</strain>
    </source>
</reference>
<evidence type="ECO:0000256" key="3">
    <source>
        <dbReference type="ARBA" id="ARBA00023163"/>
    </source>
</evidence>
<accession>A0A0M5MC71</accession>
<dbReference type="Pfam" id="PF00392">
    <property type="entry name" value="GntR"/>
    <property type="match status" value="1"/>
</dbReference>
<gene>
    <name evidence="4" type="ORF">RN98_03230</name>
</gene>
<dbReference type="SMART" id="SM00345">
    <property type="entry name" value="HTH_GNTR"/>
    <property type="match status" value="1"/>
</dbReference>
<dbReference type="PATRIC" id="fig|76859.3.peg.636"/>
<evidence type="ECO:0000313" key="4">
    <source>
        <dbReference type="EMBL" id="ALF17238.1"/>
    </source>
</evidence>
<dbReference type="GO" id="GO:0003677">
    <property type="term" value="F:DNA binding"/>
    <property type="evidence" value="ECO:0007669"/>
    <property type="project" value="UniProtKB-KW"/>
</dbReference>
<dbReference type="InterPro" id="IPR036390">
    <property type="entry name" value="WH_DNA-bd_sf"/>
</dbReference>
<dbReference type="EMBL" id="CP012713">
    <property type="protein sequence ID" value="ALF17238.1"/>
    <property type="molecule type" value="Genomic_DNA"/>
</dbReference>
<dbReference type="RefSeq" id="WP_060675838.1">
    <property type="nucleotide sequence ID" value="NZ_CP012713.1"/>
</dbReference>
<dbReference type="SMART" id="SM00895">
    <property type="entry name" value="FCD"/>
    <property type="match status" value="1"/>
</dbReference>
<name>A0A0M5MC71_9FUSO</name>
<dbReference type="GO" id="GO:0003700">
    <property type="term" value="F:DNA-binding transcription factor activity"/>
    <property type="evidence" value="ECO:0007669"/>
    <property type="project" value="InterPro"/>
</dbReference>
<protein>
    <submittedName>
        <fullName evidence="4">GntR family transcriptional regulator</fullName>
    </submittedName>
</protein>
<dbReference type="PANTHER" id="PTHR43537:SF5">
    <property type="entry name" value="UXU OPERON TRANSCRIPTIONAL REGULATOR"/>
    <property type="match status" value="1"/>
</dbReference>
<sequence>MKSFKIEKKKTLNLQVYEVLKYMILNDEFKDEIKLNEVQIATMLDVSPTPVREAFRMLAADGIVEIIPWKGVFIKKYTIDEVEEAYQCREVLETLAVKLCINIIPRTEIDRLLNLLKEKHDSVDERIKVSNEIHNVIIEYSHNKRLKNLITQLNDILIYDRRLSAYDGLRGKQIDQEHKLILKALKEKNENAAISYMKEHIQNGFKYIKENHN</sequence>
<dbReference type="Proteomes" id="UP000063147">
    <property type="component" value="Chromosome"/>
</dbReference>
<dbReference type="InterPro" id="IPR036388">
    <property type="entry name" value="WH-like_DNA-bd_sf"/>
</dbReference>
<keyword evidence="2" id="KW-0238">DNA-binding</keyword>